<evidence type="ECO:0000256" key="1">
    <source>
        <dbReference type="SAM" id="Coils"/>
    </source>
</evidence>
<dbReference type="Proteomes" id="UP000013085">
    <property type="component" value="Unassembled WGS sequence"/>
</dbReference>
<sequence length="122" mass="14838">MKYDKIVGLKKQQEKENLEIIQREIDAMLRRKERISITTLAKYSGVDRSYFYRNLQAKQMVEDAQLKQGECYNPKKAIFDRATEEVNKQLKRQMILYKRRIKELELQIELLEEENQRLKENR</sequence>
<proteinExistence type="predicted"/>
<evidence type="ECO:0008006" key="4">
    <source>
        <dbReference type="Google" id="ProtNLM"/>
    </source>
</evidence>
<dbReference type="RefSeq" id="WP_002593735.1">
    <property type="nucleotide sequence ID" value="NZ_KB850980.1"/>
</dbReference>
<comment type="caution">
    <text evidence="2">The sequence shown here is derived from an EMBL/GenBank/DDBJ whole genome shotgun (WGS) entry which is preliminary data.</text>
</comment>
<dbReference type="EMBL" id="AGYR01000040">
    <property type="protein sequence ID" value="ENZ12041.1"/>
    <property type="molecule type" value="Genomic_DNA"/>
</dbReference>
<evidence type="ECO:0000313" key="3">
    <source>
        <dbReference type="Proteomes" id="UP000013085"/>
    </source>
</evidence>
<organism evidence="2 3">
    <name type="scientific">[Clostridium] clostridioforme 90A8</name>
    <dbReference type="NCBI Taxonomy" id="999408"/>
    <lineage>
        <taxon>Bacteria</taxon>
        <taxon>Bacillati</taxon>
        <taxon>Bacillota</taxon>
        <taxon>Clostridia</taxon>
        <taxon>Lachnospirales</taxon>
        <taxon>Lachnospiraceae</taxon>
        <taxon>Enterocloster</taxon>
    </lineage>
</organism>
<feature type="coiled-coil region" evidence="1">
    <location>
        <begin position="87"/>
        <end position="121"/>
    </location>
</feature>
<keyword evidence="1" id="KW-0175">Coiled coil</keyword>
<dbReference type="InterPro" id="IPR046229">
    <property type="entry name" value="TnpC-like"/>
</dbReference>
<gene>
    <name evidence="2" type="ORF">HMPREF1090_03670</name>
</gene>
<protein>
    <recommendedName>
        <fullName evidence="4">Transposase</fullName>
    </recommendedName>
</protein>
<dbReference type="AlphaFoldDB" id="A0A0E2H6E5"/>
<dbReference type="Pfam" id="PF19776">
    <property type="entry name" value="DUF6262"/>
    <property type="match status" value="1"/>
</dbReference>
<accession>A0A0E2H6E5</accession>
<reference evidence="2 3" key="1">
    <citation type="submission" date="2013-01" db="EMBL/GenBank/DDBJ databases">
        <title>The Genome Sequence of Clostridium clostridioforme 90A8.</title>
        <authorList>
            <consortium name="The Broad Institute Genome Sequencing Platform"/>
            <person name="Earl A."/>
            <person name="Ward D."/>
            <person name="Feldgarden M."/>
            <person name="Gevers D."/>
            <person name="Courvalin P."/>
            <person name="Lambert T."/>
            <person name="Walker B."/>
            <person name="Young S.K."/>
            <person name="Zeng Q."/>
            <person name="Gargeya S."/>
            <person name="Fitzgerald M."/>
            <person name="Haas B."/>
            <person name="Abouelleil A."/>
            <person name="Alvarado L."/>
            <person name="Arachchi H.M."/>
            <person name="Berlin A.M."/>
            <person name="Chapman S.B."/>
            <person name="Dewar J."/>
            <person name="Goldberg J."/>
            <person name="Griggs A."/>
            <person name="Gujja S."/>
            <person name="Hansen M."/>
            <person name="Howarth C."/>
            <person name="Imamovic A."/>
            <person name="Larimer J."/>
            <person name="McCowan C."/>
            <person name="Murphy C."/>
            <person name="Neiman D."/>
            <person name="Pearson M."/>
            <person name="Priest M."/>
            <person name="Roberts A."/>
            <person name="Saif S."/>
            <person name="Shea T."/>
            <person name="Sisk P."/>
            <person name="Sykes S."/>
            <person name="Wortman J."/>
            <person name="Nusbaum C."/>
            <person name="Birren B."/>
        </authorList>
    </citation>
    <scope>NUCLEOTIDE SEQUENCE [LARGE SCALE GENOMIC DNA]</scope>
    <source>
        <strain evidence="2 3">90A8</strain>
    </source>
</reference>
<name>A0A0E2H6E5_9FIRM</name>
<dbReference type="HOGENOM" id="CLU_161245_0_0_9"/>
<evidence type="ECO:0000313" key="2">
    <source>
        <dbReference type="EMBL" id="ENZ12041.1"/>
    </source>
</evidence>